<evidence type="ECO:0000313" key="3">
    <source>
        <dbReference type="Proteomes" id="UP001501475"/>
    </source>
</evidence>
<dbReference type="PANTHER" id="PTHR46390">
    <property type="entry name" value="MANNOSE-1-PHOSPHATE GUANYLYLTRANSFERASE"/>
    <property type="match status" value="1"/>
</dbReference>
<proteinExistence type="predicted"/>
<keyword evidence="2" id="KW-0548">Nucleotidyltransferase</keyword>
<dbReference type="Proteomes" id="UP001501475">
    <property type="component" value="Unassembled WGS sequence"/>
</dbReference>
<evidence type="ECO:0000259" key="1">
    <source>
        <dbReference type="Pfam" id="PF00483"/>
    </source>
</evidence>
<dbReference type="InterPro" id="IPR029044">
    <property type="entry name" value="Nucleotide-diphossugar_trans"/>
</dbReference>
<dbReference type="GO" id="GO:0016779">
    <property type="term" value="F:nucleotidyltransferase activity"/>
    <property type="evidence" value="ECO:0007669"/>
    <property type="project" value="UniProtKB-KW"/>
</dbReference>
<keyword evidence="2" id="KW-0808">Transferase</keyword>
<comment type="caution">
    <text evidence="2">The sequence shown here is derived from an EMBL/GenBank/DDBJ whole genome shotgun (WGS) entry which is preliminary data.</text>
</comment>
<dbReference type="Gene3D" id="3.90.550.10">
    <property type="entry name" value="Spore Coat Polysaccharide Biosynthesis Protein SpsA, Chain A"/>
    <property type="match status" value="1"/>
</dbReference>
<accession>A0ABN2JZT0</accession>
<organism evidence="2 3">
    <name type="scientific">Nostocoides vanveenii</name>
    <dbReference type="NCBI Taxonomy" id="330835"/>
    <lineage>
        <taxon>Bacteria</taxon>
        <taxon>Bacillati</taxon>
        <taxon>Actinomycetota</taxon>
        <taxon>Actinomycetes</taxon>
        <taxon>Micrococcales</taxon>
        <taxon>Intrasporangiaceae</taxon>
        <taxon>Nostocoides</taxon>
    </lineage>
</organism>
<dbReference type="SUPFAM" id="SSF53448">
    <property type="entry name" value="Nucleotide-diphospho-sugar transferases"/>
    <property type="match status" value="1"/>
</dbReference>
<name>A0ABN2JZT0_9MICO</name>
<keyword evidence="3" id="KW-1185">Reference proteome</keyword>
<dbReference type="RefSeq" id="WP_344060808.1">
    <property type="nucleotide sequence ID" value="NZ_BAAAPN010000003.1"/>
</dbReference>
<sequence>MSPAIAGPHRYAVIFAGGRGSRLWPLSTDTSPKQFQGLGESLSLIGQTFQRLASCVGTENIFISTTRQYAGGALEAIPGLDPGNLILEPNPQGKPAAYHLTAAAIARRDPQAVVLTAATDSSVTPLSAFQEAADRAFRIVEEHRERILLLGVKPTELDTSLGYIGVEESDLEVPGLFEACDFIEKPDKATLEKLAATRTLYSNTSHYCFAATTLLSVYQQAAPDFFAKIDRYVHDMREIASYDGAGGPKHELDAFIANGSPIGVIDGGFGWHDIGTWPSVYRMLAETTGHDRVFLGSGTDEGSRDTLVVNGSTMDIMTAGLTGLAVVASDDTVLVVPLELLERSPEVLARLRRSAGAPNRK</sequence>
<feature type="domain" description="Nucleotidyl transferase" evidence="1">
    <location>
        <begin position="12"/>
        <end position="286"/>
    </location>
</feature>
<dbReference type="PANTHER" id="PTHR46390:SF1">
    <property type="entry name" value="MANNOSE-1-PHOSPHATE GUANYLYLTRANSFERASE"/>
    <property type="match status" value="1"/>
</dbReference>
<dbReference type="Pfam" id="PF00483">
    <property type="entry name" value="NTP_transferase"/>
    <property type="match status" value="1"/>
</dbReference>
<reference evidence="2 3" key="1">
    <citation type="journal article" date="2019" name="Int. J. Syst. Evol. Microbiol.">
        <title>The Global Catalogue of Microorganisms (GCM) 10K type strain sequencing project: providing services to taxonomists for standard genome sequencing and annotation.</title>
        <authorList>
            <consortium name="The Broad Institute Genomics Platform"/>
            <consortium name="The Broad Institute Genome Sequencing Center for Infectious Disease"/>
            <person name="Wu L."/>
            <person name="Ma J."/>
        </authorList>
    </citation>
    <scope>NUCLEOTIDE SEQUENCE [LARGE SCALE GENOMIC DNA]</scope>
    <source>
        <strain evidence="2 3">JCM 15591</strain>
    </source>
</reference>
<dbReference type="InterPro" id="IPR051161">
    <property type="entry name" value="Mannose-6P_isomerase_type2"/>
</dbReference>
<dbReference type="EMBL" id="BAAAPN010000003">
    <property type="protein sequence ID" value="GAA1744827.1"/>
    <property type="molecule type" value="Genomic_DNA"/>
</dbReference>
<protein>
    <submittedName>
        <fullName evidence="2">Mannose-1-phosphate guanylyltransferase</fullName>
    </submittedName>
</protein>
<dbReference type="InterPro" id="IPR005835">
    <property type="entry name" value="NTP_transferase_dom"/>
</dbReference>
<gene>
    <name evidence="2" type="ORF">GCM10009810_01910</name>
</gene>
<evidence type="ECO:0000313" key="2">
    <source>
        <dbReference type="EMBL" id="GAA1744827.1"/>
    </source>
</evidence>